<comment type="caution">
    <text evidence="3">The sequence shown here is derived from an EMBL/GenBank/DDBJ whole genome shotgun (WGS) entry which is preliminary data.</text>
</comment>
<organism evidence="3 4">
    <name type="scientific">Symbiodinium pilosum</name>
    <name type="common">Dinoflagellate</name>
    <dbReference type="NCBI Taxonomy" id="2952"/>
    <lineage>
        <taxon>Eukaryota</taxon>
        <taxon>Sar</taxon>
        <taxon>Alveolata</taxon>
        <taxon>Dinophyceae</taxon>
        <taxon>Suessiales</taxon>
        <taxon>Symbiodiniaceae</taxon>
        <taxon>Symbiodinium</taxon>
    </lineage>
</organism>
<keyword evidence="4" id="KW-1185">Reference proteome</keyword>
<name>A0A812XDU5_SYMPI</name>
<dbReference type="Proteomes" id="UP000649617">
    <property type="component" value="Unassembled WGS sequence"/>
</dbReference>
<evidence type="ECO:0000313" key="4">
    <source>
        <dbReference type="Proteomes" id="UP000649617"/>
    </source>
</evidence>
<feature type="signal peptide" evidence="2">
    <location>
        <begin position="1"/>
        <end position="19"/>
    </location>
</feature>
<sequence length="84" mass="9377">MRVACRPHLLLSCRTGVAAATFLNQTSEPETFNPMAGESPVRGRRHQRKARQTSRCLLHMVDLSQLQLNLGIRRQPRLGDGGLV</sequence>
<evidence type="ECO:0000313" key="3">
    <source>
        <dbReference type="EMBL" id="CAE7719186.1"/>
    </source>
</evidence>
<evidence type="ECO:0000256" key="2">
    <source>
        <dbReference type="SAM" id="SignalP"/>
    </source>
</evidence>
<reference evidence="3" key="1">
    <citation type="submission" date="2021-02" db="EMBL/GenBank/DDBJ databases">
        <authorList>
            <person name="Dougan E. K."/>
            <person name="Rhodes N."/>
            <person name="Thang M."/>
            <person name="Chan C."/>
        </authorList>
    </citation>
    <scope>NUCLEOTIDE SEQUENCE</scope>
</reference>
<evidence type="ECO:0000256" key="1">
    <source>
        <dbReference type="SAM" id="MobiDB-lite"/>
    </source>
</evidence>
<accession>A0A812XDU5</accession>
<feature type="compositionally biased region" description="Basic residues" evidence="1">
    <location>
        <begin position="42"/>
        <end position="52"/>
    </location>
</feature>
<protein>
    <recommendedName>
        <fullName evidence="5">Secreted protein</fullName>
    </recommendedName>
</protein>
<proteinExistence type="predicted"/>
<gene>
    <name evidence="3" type="ORF">SPIL2461_LOCUS20465</name>
</gene>
<feature type="chain" id="PRO_5032823016" description="Secreted protein" evidence="2">
    <location>
        <begin position="20"/>
        <end position="84"/>
    </location>
</feature>
<keyword evidence="2" id="KW-0732">Signal</keyword>
<dbReference type="AlphaFoldDB" id="A0A812XDU5"/>
<dbReference type="EMBL" id="CAJNIZ010045404">
    <property type="protein sequence ID" value="CAE7719186.1"/>
    <property type="molecule type" value="Genomic_DNA"/>
</dbReference>
<evidence type="ECO:0008006" key="5">
    <source>
        <dbReference type="Google" id="ProtNLM"/>
    </source>
</evidence>
<feature type="region of interest" description="Disordered" evidence="1">
    <location>
        <begin position="28"/>
        <end position="52"/>
    </location>
</feature>